<gene>
    <name evidence="2" type="ORF">L9F63_012126</name>
</gene>
<evidence type="ECO:0000313" key="3">
    <source>
        <dbReference type="Proteomes" id="UP001233999"/>
    </source>
</evidence>
<protein>
    <recommendedName>
        <fullName evidence="4">Charged multivesicular body protein 1b</fullName>
    </recommendedName>
</protein>
<dbReference type="Pfam" id="PF03357">
    <property type="entry name" value="Snf7"/>
    <property type="match status" value="1"/>
</dbReference>
<organism evidence="2 3">
    <name type="scientific">Diploptera punctata</name>
    <name type="common">Pacific beetle cockroach</name>
    <dbReference type="NCBI Taxonomy" id="6984"/>
    <lineage>
        <taxon>Eukaryota</taxon>
        <taxon>Metazoa</taxon>
        <taxon>Ecdysozoa</taxon>
        <taxon>Arthropoda</taxon>
        <taxon>Hexapoda</taxon>
        <taxon>Insecta</taxon>
        <taxon>Pterygota</taxon>
        <taxon>Neoptera</taxon>
        <taxon>Polyneoptera</taxon>
        <taxon>Dictyoptera</taxon>
        <taxon>Blattodea</taxon>
        <taxon>Blaberoidea</taxon>
        <taxon>Blaberidae</taxon>
        <taxon>Diplopterinae</taxon>
        <taxon>Diploptera</taxon>
    </lineage>
</organism>
<dbReference type="AlphaFoldDB" id="A0AAD8AD66"/>
<dbReference type="EMBL" id="JASPKZ010001957">
    <property type="protein sequence ID" value="KAJ9596870.1"/>
    <property type="molecule type" value="Genomic_DNA"/>
</dbReference>
<proteinExistence type="inferred from homology"/>
<accession>A0AAD8AD66</accession>
<evidence type="ECO:0000313" key="2">
    <source>
        <dbReference type="EMBL" id="KAJ9596870.1"/>
    </source>
</evidence>
<dbReference type="Gene3D" id="6.10.140.1230">
    <property type="match status" value="1"/>
</dbReference>
<dbReference type="InterPro" id="IPR005024">
    <property type="entry name" value="Snf7_fam"/>
</dbReference>
<dbReference type="GO" id="GO:0007034">
    <property type="term" value="P:vacuolar transport"/>
    <property type="evidence" value="ECO:0007669"/>
    <property type="project" value="InterPro"/>
</dbReference>
<keyword evidence="3" id="KW-1185">Reference proteome</keyword>
<reference evidence="2" key="2">
    <citation type="submission" date="2023-05" db="EMBL/GenBank/DDBJ databases">
        <authorList>
            <person name="Fouks B."/>
        </authorList>
    </citation>
    <scope>NUCLEOTIDE SEQUENCE</scope>
    <source>
        <strain evidence="2">Stay&amp;Tobe</strain>
        <tissue evidence="2">Testes</tissue>
    </source>
</reference>
<reference evidence="2" key="1">
    <citation type="journal article" date="2023" name="IScience">
        <title>Live-bearing cockroach genome reveals convergent evolutionary mechanisms linked to viviparity in insects and beyond.</title>
        <authorList>
            <person name="Fouks B."/>
            <person name="Harrison M.C."/>
            <person name="Mikhailova A.A."/>
            <person name="Marchal E."/>
            <person name="English S."/>
            <person name="Carruthers M."/>
            <person name="Jennings E.C."/>
            <person name="Chiamaka E.L."/>
            <person name="Frigard R.A."/>
            <person name="Pippel M."/>
            <person name="Attardo G.M."/>
            <person name="Benoit J.B."/>
            <person name="Bornberg-Bauer E."/>
            <person name="Tobe S.S."/>
        </authorList>
    </citation>
    <scope>NUCLEOTIDE SEQUENCE</scope>
    <source>
        <strain evidence="2">Stay&amp;Tobe</strain>
    </source>
</reference>
<sequence>MGRNAKRCEKQEILEKKKCKLCIHKGNLEGARIHAESAIQQRNQSLNFMAVSARLDAVTNKIQYAITMKRVTNSMIGVSRAMDGALRTMDLEKITQLMDQFERQFEEMDVRTGVVDSTLAQTTTTIVPQNQVESLMVQIAEEAGMEINLEMPSIATTSAEPSAEASITSELSKRLKLLRNNKE</sequence>
<dbReference type="Proteomes" id="UP001233999">
    <property type="component" value="Unassembled WGS sequence"/>
</dbReference>
<comment type="similarity">
    <text evidence="1">Belongs to the SNF7 family.</text>
</comment>
<comment type="caution">
    <text evidence="2">The sequence shown here is derived from an EMBL/GenBank/DDBJ whole genome shotgun (WGS) entry which is preliminary data.</text>
</comment>
<name>A0AAD8AD66_DIPPU</name>
<evidence type="ECO:0008006" key="4">
    <source>
        <dbReference type="Google" id="ProtNLM"/>
    </source>
</evidence>
<dbReference type="PANTHER" id="PTHR10476">
    <property type="entry name" value="CHARGED MULTIVESICULAR BODY PROTEIN"/>
    <property type="match status" value="1"/>
</dbReference>
<evidence type="ECO:0000256" key="1">
    <source>
        <dbReference type="ARBA" id="ARBA00006190"/>
    </source>
</evidence>